<evidence type="ECO:0000313" key="14">
    <source>
        <dbReference type="EMBL" id="MFD1926643.1"/>
    </source>
</evidence>
<evidence type="ECO:0000256" key="3">
    <source>
        <dbReference type="ARBA" id="ARBA00022553"/>
    </source>
</evidence>
<dbReference type="SUPFAM" id="SSF47384">
    <property type="entry name" value="Homodimeric domain of signal transducing histidine kinase"/>
    <property type="match status" value="2"/>
</dbReference>
<dbReference type="PROSITE" id="PS50110">
    <property type="entry name" value="RESPONSE_REGULATORY"/>
    <property type="match status" value="1"/>
</dbReference>
<proteinExistence type="predicted"/>
<evidence type="ECO:0000259" key="12">
    <source>
        <dbReference type="PROSITE" id="PS50109"/>
    </source>
</evidence>
<dbReference type="Pfam" id="PF07695">
    <property type="entry name" value="7TMR-DISM_7TM"/>
    <property type="match status" value="1"/>
</dbReference>
<accession>A0ABW4SBF0</accession>
<dbReference type="Gene3D" id="3.30.565.10">
    <property type="entry name" value="Histidine kinase-like ATPase, C-terminal domain"/>
    <property type="match status" value="2"/>
</dbReference>
<dbReference type="InterPro" id="IPR003661">
    <property type="entry name" value="HisK_dim/P_dom"/>
</dbReference>
<dbReference type="Gene3D" id="1.10.287.130">
    <property type="match status" value="2"/>
</dbReference>
<feature type="domain" description="Response regulatory" evidence="13">
    <location>
        <begin position="688"/>
        <end position="804"/>
    </location>
</feature>
<dbReference type="Proteomes" id="UP001597218">
    <property type="component" value="Unassembled WGS sequence"/>
</dbReference>
<keyword evidence="4" id="KW-0808">Transferase</keyword>
<dbReference type="SUPFAM" id="SSF55874">
    <property type="entry name" value="ATPase domain of HSP90 chaperone/DNA topoisomerase II/histidine kinase"/>
    <property type="match status" value="2"/>
</dbReference>
<evidence type="ECO:0000256" key="9">
    <source>
        <dbReference type="PROSITE-ProRule" id="PRU00169"/>
    </source>
</evidence>
<dbReference type="Pfam" id="PF00072">
    <property type="entry name" value="Response_reg"/>
    <property type="match status" value="1"/>
</dbReference>
<dbReference type="CDD" id="cd00075">
    <property type="entry name" value="HATPase"/>
    <property type="match status" value="1"/>
</dbReference>
<keyword evidence="11" id="KW-0812">Transmembrane</keyword>
<dbReference type="InterPro" id="IPR005467">
    <property type="entry name" value="His_kinase_dom"/>
</dbReference>
<feature type="domain" description="Histidine kinase" evidence="12">
    <location>
        <begin position="435"/>
        <end position="653"/>
    </location>
</feature>
<dbReference type="InterPro" id="IPR011623">
    <property type="entry name" value="7TMR_DISM_rcpt_extracell_dom1"/>
</dbReference>
<dbReference type="InterPro" id="IPR011006">
    <property type="entry name" value="CheY-like_superfamily"/>
</dbReference>
<keyword evidence="11" id="KW-1133">Transmembrane helix</keyword>
<feature type="modified residue" description="4-aspartylphosphate" evidence="9">
    <location>
        <position position="737"/>
    </location>
</feature>
<protein>
    <recommendedName>
        <fullName evidence="2">histidine kinase</fullName>
        <ecNumber evidence="2">2.7.13.3</ecNumber>
    </recommendedName>
</protein>
<dbReference type="Pfam" id="PF00512">
    <property type="entry name" value="HisKA"/>
    <property type="match status" value="2"/>
</dbReference>
<dbReference type="SMART" id="SM00387">
    <property type="entry name" value="HATPase_c"/>
    <property type="match status" value="2"/>
</dbReference>
<dbReference type="InterPro" id="IPR036097">
    <property type="entry name" value="HisK_dim/P_sf"/>
</dbReference>
<keyword evidence="10" id="KW-0175">Coiled coil</keyword>
<dbReference type="PRINTS" id="PR00344">
    <property type="entry name" value="BCTRLSENSOR"/>
</dbReference>
<dbReference type="Gene3D" id="3.40.50.2300">
    <property type="match status" value="1"/>
</dbReference>
<dbReference type="Pfam" id="PF07696">
    <property type="entry name" value="7TMR-DISMED2"/>
    <property type="match status" value="1"/>
</dbReference>
<dbReference type="CDD" id="cd00082">
    <property type="entry name" value="HisKA"/>
    <property type="match status" value="2"/>
</dbReference>
<dbReference type="CDD" id="cd17574">
    <property type="entry name" value="REC_OmpR"/>
    <property type="match status" value="1"/>
</dbReference>
<sequence>MYRSLFRAAIIFCVLIFLILLSAPNEMKANGGKSLILRSISSKENLYPSLYMLNDSKKPLTIEDVVSEKYSEQFVLAENVVQSPGFSQTSTWLRIDVENQSNQRDWLLEVAYHLIYKIVLYSEDESGLHEVYHTGSDFPFNQREIMHRNFVFNLEIDHNQSKRFYLLVHSGGDLHPPITIWSGQSFIEKTQVEFILLGLFYGMTSVMVLYNLFLYFSLRIKSYLYYVFVITFTIMANLQKNGLGFQYLWPNSPVWNTMANPIFVSLTCIFILLFAKNFLDTNQYFPKFKILFNILIPLNVLIVPILLISNHIALNIMVISTTCTFITVLTTAFICLKAGARQARFFIIGWFFYLIGILITILATATVLPFNAFTEFAGQNATGIEVVLLSLALADKINIMRLEKETAERETKMSQALVLKSLEKADEHKDEFLAITSHELRTPLYGMIGIAESLRDGVAGDLSNEMSNQLSMIIASGNRLTYLVNDILDYSNLKHKSLHIHLKSVYLVRIVDVVFTICSPLANNKFVKLINKVDDTLPPVLADINRLQQILYNIVGNAIKYSDHGEVVISAEKLNDRIKIIISDTGVGIPADQLEEIFEPFQQIDPSISRSVSGSGIGLSITKHLVELHGGQIEVASKVGIGSTFSFTLPFQKDELHVQEEAIASEAYFDEEPAPFTPSLQVMQKEITILVVDDEPINLQVLVNQLSLEGYRVITATDGEQVLRIVEDQTIDLLILDIMMPKMSGYEVCQQLRETYTLMELPILMLTAKSQIRDKITSFEIGANDYLSKPCDKQELLARVKTLAQLRSMNEELLNVNLKLENKVKNRTEALEVANNDLKSKNDDLIIMAKSRRELLANIAHELGTPVTLIHSYMQALHGGLVLSDDSHFRNFVYDKINVLNRLIDDLFDLSKLEAGQTSLNLEKLNLDRWLEQIYDKFEVDVLQSKRFSERPKDTKMFKRYSCLIDIERMDQVFSNLVRNAVNHTSKKNGKISIHAELLEFENRVVIEVRDNGSGISKKSIPLIFGRFYKELVPLNEEKERGTGLGLAIVNEIVISHKGSISVESVVNEGSVFFISLPIQSKGRWK</sequence>
<feature type="transmembrane region" description="Helical" evidence="11">
    <location>
        <begin position="259"/>
        <end position="278"/>
    </location>
</feature>
<organism evidence="14 15">
    <name type="scientific">Sporosarcina siberiensis</name>
    <dbReference type="NCBI Taxonomy" id="1365606"/>
    <lineage>
        <taxon>Bacteria</taxon>
        <taxon>Bacillati</taxon>
        <taxon>Bacillota</taxon>
        <taxon>Bacilli</taxon>
        <taxon>Bacillales</taxon>
        <taxon>Caryophanaceae</taxon>
        <taxon>Sporosarcina</taxon>
    </lineage>
</organism>
<dbReference type="InterPro" id="IPR004358">
    <property type="entry name" value="Sig_transdc_His_kin-like_C"/>
</dbReference>
<dbReference type="SUPFAM" id="SSF52172">
    <property type="entry name" value="CheY-like"/>
    <property type="match status" value="1"/>
</dbReference>
<keyword evidence="3 9" id="KW-0597">Phosphoprotein</keyword>
<keyword evidence="7 14" id="KW-0067">ATP-binding</keyword>
<dbReference type="InterPro" id="IPR001789">
    <property type="entry name" value="Sig_transdc_resp-reg_receiver"/>
</dbReference>
<dbReference type="RefSeq" id="WP_381535293.1">
    <property type="nucleotide sequence ID" value="NZ_JBHUGI010000002.1"/>
</dbReference>
<feature type="transmembrane region" description="Helical" evidence="11">
    <location>
        <begin position="348"/>
        <end position="370"/>
    </location>
</feature>
<dbReference type="PANTHER" id="PTHR43047">
    <property type="entry name" value="TWO-COMPONENT HISTIDINE PROTEIN KINASE"/>
    <property type="match status" value="1"/>
</dbReference>
<feature type="coiled-coil region" evidence="10">
    <location>
        <begin position="803"/>
        <end position="837"/>
    </location>
</feature>
<reference evidence="15" key="1">
    <citation type="journal article" date="2019" name="Int. J. Syst. Evol. Microbiol.">
        <title>The Global Catalogue of Microorganisms (GCM) 10K type strain sequencing project: providing services to taxonomists for standard genome sequencing and annotation.</title>
        <authorList>
            <consortium name="The Broad Institute Genomics Platform"/>
            <consortium name="The Broad Institute Genome Sequencing Center for Infectious Disease"/>
            <person name="Wu L."/>
            <person name="Ma J."/>
        </authorList>
    </citation>
    <scope>NUCLEOTIDE SEQUENCE [LARGE SCALE GENOMIC DNA]</scope>
    <source>
        <strain evidence="15">CGMCC 4.7177</strain>
    </source>
</reference>
<dbReference type="SMART" id="SM00448">
    <property type="entry name" value="REC"/>
    <property type="match status" value="1"/>
</dbReference>
<evidence type="ECO:0000256" key="7">
    <source>
        <dbReference type="ARBA" id="ARBA00022840"/>
    </source>
</evidence>
<keyword evidence="11" id="KW-0472">Membrane</keyword>
<evidence type="ECO:0000256" key="8">
    <source>
        <dbReference type="ARBA" id="ARBA00023012"/>
    </source>
</evidence>
<keyword evidence="8" id="KW-0902">Two-component regulatory system</keyword>
<evidence type="ECO:0000256" key="10">
    <source>
        <dbReference type="SAM" id="Coils"/>
    </source>
</evidence>
<evidence type="ECO:0000256" key="11">
    <source>
        <dbReference type="SAM" id="Phobius"/>
    </source>
</evidence>
<keyword evidence="5" id="KW-0547">Nucleotide-binding</keyword>
<dbReference type="PANTHER" id="PTHR43047:SF72">
    <property type="entry name" value="OSMOSENSING HISTIDINE PROTEIN KINASE SLN1"/>
    <property type="match status" value="1"/>
</dbReference>
<dbReference type="InterPro" id="IPR003594">
    <property type="entry name" value="HATPase_dom"/>
</dbReference>
<evidence type="ECO:0000256" key="4">
    <source>
        <dbReference type="ARBA" id="ARBA00022679"/>
    </source>
</evidence>
<keyword evidence="15" id="KW-1185">Reference proteome</keyword>
<evidence type="ECO:0000313" key="15">
    <source>
        <dbReference type="Proteomes" id="UP001597218"/>
    </source>
</evidence>
<comment type="caution">
    <text evidence="14">The sequence shown here is derived from an EMBL/GenBank/DDBJ whole genome shotgun (WGS) entry which is preliminary data.</text>
</comment>
<name>A0ABW4SBF0_9BACL</name>
<gene>
    <name evidence="14" type="ORF">ACFSFY_00960</name>
</gene>
<dbReference type="Pfam" id="PF02518">
    <property type="entry name" value="HATPase_c"/>
    <property type="match status" value="2"/>
</dbReference>
<evidence type="ECO:0000256" key="5">
    <source>
        <dbReference type="ARBA" id="ARBA00022741"/>
    </source>
</evidence>
<dbReference type="SMART" id="SM00388">
    <property type="entry name" value="HisKA"/>
    <property type="match status" value="2"/>
</dbReference>
<dbReference type="PROSITE" id="PS50109">
    <property type="entry name" value="HIS_KIN"/>
    <property type="match status" value="2"/>
</dbReference>
<feature type="transmembrane region" description="Helical" evidence="11">
    <location>
        <begin position="194"/>
        <end position="216"/>
    </location>
</feature>
<feature type="transmembrane region" description="Helical" evidence="11">
    <location>
        <begin position="314"/>
        <end position="336"/>
    </location>
</feature>
<dbReference type="GO" id="GO:0005524">
    <property type="term" value="F:ATP binding"/>
    <property type="evidence" value="ECO:0007669"/>
    <property type="project" value="UniProtKB-KW"/>
</dbReference>
<dbReference type="InterPro" id="IPR011622">
    <property type="entry name" value="7TMR_DISM_rcpt_extracell_dom2"/>
</dbReference>
<feature type="domain" description="Histidine kinase" evidence="12">
    <location>
        <begin position="858"/>
        <end position="1081"/>
    </location>
</feature>
<evidence type="ECO:0000256" key="1">
    <source>
        <dbReference type="ARBA" id="ARBA00000085"/>
    </source>
</evidence>
<keyword evidence="6" id="KW-0418">Kinase</keyword>
<dbReference type="InterPro" id="IPR036890">
    <property type="entry name" value="HATPase_C_sf"/>
</dbReference>
<evidence type="ECO:0000256" key="2">
    <source>
        <dbReference type="ARBA" id="ARBA00012438"/>
    </source>
</evidence>
<evidence type="ECO:0000256" key="6">
    <source>
        <dbReference type="ARBA" id="ARBA00022777"/>
    </source>
</evidence>
<feature type="transmembrane region" description="Helical" evidence="11">
    <location>
        <begin position="290"/>
        <end position="308"/>
    </location>
</feature>
<dbReference type="Gene3D" id="2.60.40.2380">
    <property type="match status" value="1"/>
</dbReference>
<dbReference type="EMBL" id="JBHUGI010000002">
    <property type="protein sequence ID" value="MFD1926643.1"/>
    <property type="molecule type" value="Genomic_DNA"/>
</dbReference>
<evidence type="ECO:0000259" key="13">
    <source>
        <dbReference type="PROSITE" id="PS50110"/>
    </source>
</evidence>
<dbReference type="EC" id="2.7.13.3" evidence="2"/>
<dbReference type="CDD" id="cd16922">
    <property type="entry name" value="HATPase_EvgS-ArcB-TorS-like"/>
    <property type="match status" value="1"/>
</dbReference>
<feature type="transmembrane region" description="Helical" evidence="11">
    <location>
        <begin position="223"/>
        <end position="239"/>
    </location>
</feature>
<comment type="catalytic activity">
    <reaction evidence="1">
        <text>ATP + protein L-histidine = ADP + protein N-phospho-L-histidine.</text>
        <dbReference type="EC" id="2.7.13.3"/>
    </reaction>
</comment>